<dbReference type="EMBL" id="CP108222">
    <property type="protein sequence ID" value="WTT17796.1"/>
    <property type="molecule type" value="Genomic_DNA"/>
</dbReference>
<gene>
    <name evidence="1" type="ORF">OHA22_20745</name>
</gene>
<sequence>MKRPQLIEVIRAGERTRIVIDGQDLPYPGPRDAPVVVSVAPDDIPTVTLTLMADQVNVINALREGGSDGTQ</sequence>
<organism evidence="1">
    <name type="scientific">Streptomyces sp. NBC_00093</name>
    <dbReference type="NCBI Taxonomy" id="2975649"/>
    <lineage>
        <taxon>Bacteria</taxon>
        <taxon>Bacillati</taxon>
        <taxon>Actinomycetota</taxon>
        <taxon>Actinomycetes</taxon>
        <taxon>Kitasatosporales</taxon>
        <taxon>Streptomycetaceae</taxon>
        <taxon>Streptomyces</taxon>
    </lineage>
</organism>
<protein>
    <submittedName>
        <fullName evidence="1">Uncharacterized protein</fullName>
    </submittedName>
</protein>
<dbReference type="AlphaFoldDB" id="A0AAU2A1J8"/>
<reference evidence="1" key="1">
    <citation type="submission" date="2022-10" db="EMBL/GenBank/DDBJ databases">
        <title>The complete genomes of actinobacterial strains from the NBC collection.</title>
        <authorList>
            <person name="Joergensen T.S."/>
            <person name="Alvarez Arevalo M."/>
            <person name="Sterndorff E.B."/>
            <person name="Faurdal D."/>
            <person name="Vuksanovic O."/>
            <person name="Mourched A.-S."/>
            <person name="Charusanti P."/>
            <person name="Shaw S."/>
            <person name="Blin K."/>
            <person name="Weber T."/>
        </authorList>
    </citation>
    <scope>NUCLEOTIDE SEQUENCE</scope>
    <source>
        <strain evidence="1">NBC_00093</strain>
    </source>
</reference>
<evidence type="ECO:0000313" key="1">
    <source>
        <dbReference type="EMBL" id="WTT17796.1"/>
    </source>
</evidence>
<name>A0AAU2A1J8_9ACTN</name>
<accession>A0AAU2A1J8</accession>
<proteinExistence type="predicted"/>